<dbReference type="EMBL" id="CP020569">
    <property type="protein sequence ID" value="ARF58898.1"/>
    <property type="molecule type" value="Genomic_DNA"/>
</dbReference>
<dbReference type="InterPro" id="IPR049551">
    <property type="entry name" value="PKS_DH_C"/>
</dbReference>
<evidence type="ECO:0000313" key="4">
    <source>
        <dbReference type="EMBL" id="ARF58898.1"/>
    </source>
</evidence>
<feature type="region of interest" description="N-terminal hotdog fold" evidence="1">
    <location>
        <begin position="21"/>
        <end position="158"/>
    </location>
</feature>
<evidence type="ECO:0000259" key="3">
    <source>
        <dbReference type="PROSITE" id="PS52019"/>
    </source>
</evidence>
<feature type="region of interest" description="Disordered" evidence="2">
    <location>
        <begin position="1"/>
        <end position="55"/>
    </location>
</feature>
<organism evidence="4 5">
    <name type="scientific">Streptomyces gilvosporeus</name>
    <dbReference type="NCBI Taxonomy" id="553510"/>
    <lineage>
        <taxon>Bacteria</taxon>
        <taxon>Bacillati</taxon>
        <taxon>Actinomycetota</taxon>
        <taxon>Actinomycetes</taxon>
        <taxon>Kitasatosporales</taxon>
        <taxon>Streptomycetaceae</taxon>
        <taxon>Streptomyces</taxon>
    </lineage>
</organism>
<dbReference type="AlphaFoldDB" id="A0A1V0U1K6"/>
<dbReference type="PROSITE" id="PS52019">
    <property type="entry name" value="PKS_MFAS_DH"/>
    <property type="match status" value="1"/>
</dbReference>
<feature type="region of interest" description="C-terminal hotdog fold" evidence="1">
    <location>
        <begin position="171"/>
        <end position="325"/>
    </location>
</feature>
<dbReference type="Proteomes" id="UP000192726">
    <property type="component" value="Chromosome"/>
</dbReference>
<evidence type="ECO:0000256" key="2">
    <source>
        <dbReference type="SAM" id="MobiDB-lite"/>
    </source>
</evidence>
<evidence type="ECO:0000313" key="5">
    <source>
        <dbReference type="Proteomes" id="UP000192726"/>
    </source>
</evidence>
<evidence type="ECO:0000256" key="1">
    <source>
        <dbReference type="PROSITE-ProRule" id="PRU01363"/>
    </source>
</evidence>
<dbReference type="STRING" id="553510.B1H19_36170"/>
<dbReference type="KEGG" id="sgv:B1H19_36170"/>
<gene>
    <name evidence="4" type="ORF">B1H19_36170</name>
</gene>
<dbReference type="InterPro" id="IPR049900">
    <property type="entry name" value="PKS_mFAS_DH"/>
</dbReference>
<protein>
    <recommendedName>
        <fullName evidence="3">PKS/mFAS DH domain-containing protein</fullName>
    </recommendedName>
</protein>
<reference evidence="4 5" key="1">
    <citation type="submission" date="2017-04" db="EMBL/GenBank/DDBJ databases">
        <title>Complete Genome Sequence of Streptomyces gilvosporeus F607, a Capable Producer of Natamycin.</title>
        <authorList>
            <person name="Zong G."/>
            <person name="Zhong C."/>
            <person name="Fu J."/>
            <person name="Qin R."/>
            <person name="Cao G."/>
        </authorList>
    </citation>
    <scope>NUCLEOTIDE SEQUENCE [LARGE SCALE GENOMIC DNA]</scope>
    <source>
        <strain evidence="4 5">F607</strain>
    </source>
</reference>
<dbReference type="Gene3D" id="3.10.129.110">
    <property type="entry name" value="Polyketide synthase dehydratase"/>
    <property type="match status" value="1"/>
</dbReference>
<dbReference type="InterPro" id="IPR042104">
    <property type="entry name" value="PKS_dehydratase_sf"/>
</dbReference>
<sequence length="325" mass="34187">MLRHTRQPAGRPTPSAQQTGTSFIPAGSREEGPEPTADASRGLSRRPSSPPDGWLRHHRLRGLPTLPGSLIAELAAEHVTRDHPATAMTAWHALDFHRPVTARENGAQSVYRIRDAGSRQAGLETVELIGDVTTPDGRVLQRGVVHARLSVAHQPLIPTPPDVPVAPDHGSGQPGTPVFYHPRCPIHLSGLVASLAELRTWQGGATARFHPEIGTWNGRFAACRLPVLLIDALTQLALLTDGRSAAPDAAPGTARVPTAIDRVELFTPDNDTGLLSRYGGAGITLGARTGHNQAEADAWAAAPDGSVLARVIGVRAAPAVGGTGQ</sequence>
<keyword evidence="5" id="KW-1185">Reference proteome</keyword>
<proteinExistence type="predicted"/>
<feature type="active site" description="Proton acceptor; for dehydratase activity" evidence="1">
    <location>
        <position position="58"/>
    </location>
</feature>
<name>A0A1V0U1K6_9ACTN</name>
<feature type="domain" description="PKS/mFAS DH" evidence="3">
    <location>
        <begin position="21"/>
        <end position="325"/>
    </location>
</feature>
<accession>A0A1V0U1K6</accession>
<dbReference type="Pfam" id="PF14765">
    <property type="entry name" value="PS-DH"/>
    <property type="match status" value="1"/>
</dbReference>
<feature type="active site" description="Proton donor; for dehydratase activity" evidence="1">
    <location>
        <position position="231"/>
    </location>
</feature>